<gene>
    <name evidence="2" type="ORF">L9F63_019017</name>
</gene>
<feature type="non-terminal residue" evidence="2">
    <location>
        <position position="1"/>
    </location>
</feature>
<comment type="caution">
    <text evidence="2">The sequence shown here is derived from an EMBL/GenBank/DDBJ whole genome shotgun (WGS) entry which is preliminary data.</text>
</comment>
<protein>
    <submittedName>
        <fullName evidence="2">Uncharacterized protein</fullName>
    </submittedName>
</protein>
<keyword evidence="1" id="KW-0812">Transmembrane</keyword>
<organism evidence="2 3">
    <name type="scientific">Diploptera punctata</name>
    <name type="common">Pacific beetle cockroach</name>
    <dbReference type="NCBI Taxonomy" id="6984"/>
    <lineage>
        <taxon>Eukaryota</taxon>
        <taxon>Metazoa</taxon>
        <taxon>Ecdysozoa</taxon>
        <taxon>Arthropoda</taxon>
        <taxon>Hexapoda</taxon>
        <taxon>Insecta</taxon>
        <taxon>Pterygota</taxon>
        <taxon>Neoptera</taxon>
        <taxon>Polyneoptera</taxon>
        <taxon>Dictyoptera</taxon>
        <taxon>Blattodea</taxon>
        <taxon>Blaberoidea</taxon>
        <taxon>Blaberidae</taxon>
        <taxon>Diplopterinae</taxon>
        <taxon>Diploptera</taxon>
    </lineage>
</organism>
<dbReference type="Proteomes" id="UP001233999">
    <property type="component" value="Unassembled WGS sequence"/>
</dbReference>
<keyword evidence="1" id="KW-1133">Transmembrane helix</keyword>
<evidence type="ECO:0000313" key="3">
    <source>
        <dbReference type="Proteomes" id="UP001233999"/>
    </source>
</evidence>
<feature type="transmembrane region" description="Helical" evidence="1">
    <location>
        <begin position="69"/>
        <end position="88"/>
    </location>
</feature>
<keyword evidence="1" id="KW-0472">Membrane</keyword>
<accession>A0AAD8EEX8</accession>
<name>A0AAD8EEX8_DIPPU</name>
<dbReference type="AlphaFoldDB" id="A0AAD8EEX8"/>
<dbReference type="EMBL" id="JASPKZ010006088">
    <property type="protein sequence ID" value="KAJ9587561.1"/>
    <property type="molecule type" value="Genomic_DNA"/>
</dbReference>
<evidence type="ECO:0000313" key="2">
    <source>
        <dbReference type="EMBL" id="KAJ9587561.1"/>
    </source>
</evidence>
<evidence type="ECO:0000256" key="1">
    <source>
        <dbReference type="SAM" id="Phobius"/>
    </source>
</evidence>
<reference evidence="2" key="1">
    <citation type="journal article" date="2023" name="IScience">
        <title>Live-bearing cockroach genome reveals convergent evolutionary mechanisms linked to viviparity in insects and beyond.</title>
        <authorList>
            <person name="Fouks B."/>
            <person name="Harrison M.C."/>
            <person name="Mikhailova A.A."/>
            <person name="Marchal E."/>
            <person name="English S."/>
            <person name="Carruthers M."/>
            <person name="Jennings E.C."/>
            <person name="Chiamaka E.L."/>
            <person name="Frigard R.A."/>
            <person name="Pippel M."/>
            <person name="Attardo G.M."/>
            <person name="Benoit J.B."/>
            <person name="Bornberg-Bauer E."/>
            <person name="Tobe S.S."/>
        </authorList>
    </citation>
    <scope>NUCLEOTIDE SEQUENCE</scope>
    <source>
        <strain evidence="2">Stay&amp;Tobe</strain>
    </source>
</reference>
<feature type="non-terminal residue" evidence="2">
    <location>
        <position position="148"/>
    </location>
</feature>
<proteinExistence type="predicted"/>
<keyword evidence="3" id="KW-1185">Reference proteome</keyword>
<feature type="transmembrane region" description="Helical" evidence="1">
    <location>
        <begin position="100"/>
        <end position="123"/>
    </location>
</feature>
<reference evidence="2" key="2">
    <citation type="submission" date="2023-05" db="EMBL/GenBank/DDBJ databases">
        <authorList>
            <person name="Fouks B."/>
        </authorList>
    </citation>
    <scope>NUCLEOTIDE SEQUENCE</scope>
    <source>
        <strain evidence="2">Stay&amp;Tobe</strain>
        <tissue evidence="2">Testes</tissue>
    </source>
</reference>
<sequence length="148" mass="16952">ELAINSKAEHERCYISVYVGFVLKLFSMSEKCLQLCEVKSKITTRDRILNILSILNIAYVKMNHHTLHFSFYPIFSVGPSNLLVVGILKTSSGLCCLTYWLNILILKLFHLAIIMFACVQIWISSLNYDISKPKIVLMGLYFIVSEKN</sequence>